<protein>
    <submittedName>
        <fullName evidence="1">Uncharacterized protein</fullName>
    </submittedName>
</protein>
<dbReference type="OrthoDB" id="6705859at2759"/>
<reference evidence="1" key="1">
    <citation type="submission" date="2022-03" db="EMBL/GenBank/DDBJ databases">
        <authorList>
            <person name="Sayadi A."/>
        </authorList>
    </citation>
    <scope>NUCLEOTIDE SEQUENCE</scope>
</reference>
<gene>
    <name evidence="1" type="ORF">ACAOBT_LOCUS4397</name>
</gene>
<dbReference type="Proteomes" id="UP001152888">
    <property type="component" value="Unassembled WGS sequence"/>
</dbReference>
<evidence type="ECO:0000313" key="2">
    <source>
        <dbReference type="Proteomes" id="UP001152888"/>
    </source>
</evidence>
<name>A0A9P0NWJ9_ACAOB</name>
<keyword evidence="2" id="KW-1185">Reference proteome</keyword>
<dbReference type="AlphaFoldDB" id="A0A9P0NWJ9"/>
<organism evidence="1 2">
    <name type="scientific">Acanthoscelides obtectus</name>
    <name type="common">Bean weevil</name>
    <name type="synonym">Bruchus obtectus</name>
    <dbReference type="NCBI Taxonomy" id="200917"/>
    <lineage>
        <taxon>Eukaryota</taxon>
        <taxon>Metazoa</taxon>
        <taxon>Ecdysozoa</taxon>
        <taxon>Arthropoda</taxon>
        <taxon>Hexapoda</taxon>
        <taxon>Insecta</taxon>
        <taxon>Pterygota</taxon>
        <taxon>Neoptera</taxon>
        <taxon>Endopterygota</taxon>
        <taxon>Coleoptera</taxon>
        <taxon>Polyphaga</taxon>
        <taxon>Cucujiformia</taxon>
        <taxon>Chrysomeloidea</taxon>
        <taxon>Chrysomelidae</taxon>
        <taxon>Bruchinae</taxon>
        <taxon>Bruchini</taxon>
        <taxon>Acanthoscelides</taxon>
    </lineage>
</organism>
<evidence type="ECO:0000313" key="1">
    <source>
        <dbReference type="EMBL" id="CAH1961920.1"/>
    </source>
</evidence>
<accession>A0A9P0NWJ9</accession>
<proteinExistence type="predicted"/>
<comment type="caution">
    <text evidence="1">The sequence shown here is derived from an EMBL/GenBank/DDBJ whole genome shotgun (WGS) entry which is preliminary data.</text>
</comment>
<sequence length="87" mass="10471">MPSKCFYRMKRTSRMLWWQDIYWQYFARTTNFLPDTGLDRNFSAGTEKKRPCRRTCTESLPRLSPEAQMVDLKVLWNQLSSKSHCLM</sequence>
<dbReference type="EMBL" id="CAKOFQ010006698">
    <property type="protein sequence ID" value="CAH1961920.1"/>
    <property type="molecule type" value="Genomic_DNA"/>
</dbReference>